<dbReference type="Proteomes" id="UP000053923">
    <property type="component" value="Unassembled WGS sequence"/>
</dbReference>
<dbReference type="RefSeq" id="WP_062712571.1">
    <property type="nucleotide sequence ID" value="NZ_LLZG01000388.1"/>
</dbReference>
<reference evidence="2" key="1">
    <citation type="submission" date="2015-10" db="EMBL/GenBank/DDBJ databases">
        <authorList>
            <person name="Ju K.-S."/>
            <person name="Doroghazi J.R."/>
            <person name="Metcalf W.W."/>
        </authorList>
    </citation>
    <scope>NUCLEOTIDE SEQUENCE [LARGE SCALE GENOMIC DNA]</scope>
    <source>
        <strain evidence="2">NRRL 3151</strain>
    </source>
</reference>
<evidence type="ECO:0000313" key="1">
    <source>
        <dbReference type="EMBL" id="KUL23237.1"/>
    </source>
</evidence>
<accession>A0A101JAK0</accession>
<dbReference type="Pfam" id="PF19586">
    <property type="entry name" value="DUF6093"/>
    <property type="match status" value="1"/>
</dbReference>
<dbReference type="InterPro" id="IPR046075">
    <property type="entry name" value="DUF6093"/>
</dbReference>
<comment type="caution">
    <text evidence="1">The sequence shown here is derived from an EMBL/GenBank/DDBJ whole genome shotgun (WGS) entry which is preliminary data.</text>
</comment>
<organism evidence="1 2">
    <name type="scientific">Streptomyces regalis</name>
    <dbReference type="NCBI Taxonomy" id="68262"/>
    <lineage>
        <taxon>Bacteria</taxon>
        <taxon>Bacillati</taxon>
        <taxon>Actinomycetota</taxon>
        <taxon>Actinomycetes</taxon>
        <taxon>Kitasatosporales</taxon>
        <taxon>Streptomycetaceae</taxon>
        <taxon>Streptomyces</taxon>
    </lineage>
</organism>
<dbReference type="EMBL" id="LLZG01000388">
    <property type="protein sequence ID" value="KUL23237.1"/>
    <property type="molecule type" value="Genomic_DNA"/>
</dbReference>
<gene>
    <name evidence="1" type="ORF">ADL12_39865</name>
</gene>
<evidence type="ECO:0000313" key="2">
    <source>
        <dbReference type="Proteomes" id="UP000053923"/>
    </source>
</evidence>
<keyword evidence="2" id="KW-1185">Reference proteome</keyword>
<dbReference type="AlphaFoldDB" id="A0A101JAK0"/>
<proteinExistence type="predicted"/>
<name>A0A101JAK0_9ACTN</name>
<protein>
    <submittedName>
        <fullName evidence="1">Uncharacterized protein</fullName>
    </submittedName>
</protein>
<sequence>MPLDQTGIARFAERHLMPDRVEITRGSWEDMLDPETGDLVPAPPLLVYADSAGLYAHQERIRGKGSRDGAWVEEVRPGYRMLLPLAAPEVQEDDSVLVVEARDEQAVGRTYRVAALGEVSSFPVLRTVWLEEHNRKAVS</sequence>